<dbReference type="Gene3D" id="3.40.640.10">
    <property type="entry name" value="Type I PLP-dependent aspartate aminotransferase-like (Major domain)"/>
    <property type="match status" value="1"/>
</dbReference>
<protein>
    <recommendedName>
        <fullName evidence="2">Aminotransferase class I/classII domain-containing protein</fullName>
    </recommendedName>
</protein>
<dbReference type="InterPro" id="IPR015424">
    <property type="entry name" value="PyrdxlP-dep_Trfase"/>
</dbReference>
<name>A0A382TC26_9ZZZZ</name>
<reference evidence="1" key="1">
    <citation type="submission" date="2018-05" db="EMBL/GenBank/DDBJ databases">
        <authorList>
            <person name="Lanie J.A."/>
            <person name="Ng W.-L."/>
            <person name="Kazmierczak K.M."/>
            <person name="Andrzejewski T.M."/>
            <person name="Davidsen T.M."/>
            <person name="Wayne K.J."/>
            <person name="Tettelin H."/>
            <person name="Glass J.I."/>
            <person name="Rusch D."/>
            <person name="Podicherti R."/>
            <person name="Tsui H.-C.T."/>
            <person name="Winkler M.E."/>
        </authorList>
    </citation>
    <scope>NUCLEOTIDE SEQUENCE</scope>
</reference>
<proteinExistence type="predicted"/>
<dbReference type="InterPro" id="IPR015421">
    <property type="entry name" value="PyrdxlP-dep_Trfase_major"/>
</dbReference>
<gene>
    <name evidence="1" type="ORF">METZ01_LOCUS372543</name>
</gene>
<sequence length="243" mass="26215">MIVPQKIPWSEPEIDNNELKEVLDSFESGWLTMGPKVKKFEQVMADFVGAPQAIAVTNGTVALDLVLKCIGIGPGDEVIVPALAFYANASSVSYQYAVPVFVDVESASFNLDPDKIEEAISPKCKAIVFIDYGGNPADIEGLKAVAEKNNLLLIQDAAQSLGGTYRGKIMGAQTAISTTSFHMAKVMTTVEGGMIFTHNKEVAEELRARRNFGQSAQYIFSYLGTNAKMTDLNAAIGLAQIEK</sequence>
<accession>A0A382TC26</accession>
<dbReference type="EMBL" id="UINC01135503">
    <property type="protein sequence ID" value="SVD19689.1"/>
    <property type="molecule type" value="Genomic_DNA"/>
</dbReference>
<dbReference type="GO" id="GO:0008483">
    <property type="term" value="F:transaminase activity"/>
    <property type="evidence" value="ECO:0007669"/>
    <property type="project" value="TreeGrafter"/>
</dbReference>
<evidence type="ECO:0000313" key="1">
    <source>
        <dbReference type="EMBL" id="SVD19689.1"/>
    </source>
</evidence>
<dbReference type="PANTHER" id="PTHR30244">
    <property type="entry name" value="TRANSAMINASE"/>
    <property type="match status" value="1"/>
</dbReference>
<dbReference type="Pfam" id="PF01041">
    <property type="entry name" value="DegT_DnrJ_EryC1"/>
    <property type="match status" value="1"/>
</dbReference>
<dbReference type="GO" id="GO:0000271">
    <property type="term" value="P:polysaccharide biosynthetic process"/>
    <property type="evidence" value="ECO:0007669"/>
    <property type="project" value="TreeGrafter"/>
</dbReference>
<dbReference type="SUPFAM" id="SSF53383">
    <property type="entry name" value="PLP-dependent transferases"/>
    <property type="match status" value="1"/>
</dbReference>
<evidence type="ECO:0008006" key="2">
    <source>
        <dbReference type="Google" id="ProtNLM"/>
    </source>
</evidence>
<dbReference type="GO" id="GO:0030170">
    <property type="term" value="F:pyridoxal phosphate binding"/>
    <property type="evidence" value="ECO:0007669"/>
    <property type="project" value="TreeGrafter"/>
</dbReference>
<organism evidence="1">
    <name type="scientific">marine metagenome</name>
    <dbReference type="NCBI Taxonomy" id="408172"/>
    <lineage>
        <taxon>unclassified sequences</taxon>
        <taxon>metagenomes</taxon>
        <taxon>ecological metagenomes</taxon>
    </lineage>
</organism>
<dbReference type="CDD" id="cd00616">
    <property type="entry name" value="AHBA_syn"/>
    <property type="match status" value="1"/>
</dbReference>
<dbReference type="AlphaFoldDB" id="A0A382TC26"/>
<feature type="non-terminal residue" evidence="1">
    <location>
        <position position="243"/>
    </location>
</feature>
<dbReference type="PANTHER" id="PTHR30244:SF34">
    <property type="entry name" value="DTDP-4-AMINO-4,6-DIDEOXYGALACTOSE TRANSAMINASE"/>
    <property type="match status" value="1"/>
</dbReference>
<dbReference type="InterPro" id="IPR000653">
    <property type="entry name" value="DegT/StrS_aminotransferase"/>
</dbReference>